<protein>
    <submittedName>
        <fullName evidence="1">Putative orfan</fullName>
    </submittedName>
</protein>
<proteinExistence type="predicted"/>
<sequence>MPDEFVEYVNKYIVEIIVGFEIALYKMVLEKYPDKLKLLSSNHQPFITIFRDAHEKYYTSTYNSIAKKDNKHVVVIFDMLQKISGHSYSCLLNILANLIVSIHFNIDRKKLDYRKYESYLETLNEEINVTSSIAKINDLFNHKCSKTEQLNPLLHGEKFISIKLSTKEKGIEKEIKSFIN</sequence>
<name>A0A3G5AEK7_9VIRU</name>
<organism evidence="1">
    <name type="scientific">Satyrvirus sp</name>
    <dbReference type="NCBI Taxonomy" id="2487771"/>
    <lineage>
        <taxon>Viruses</taxon>
        <taxon>Varidnaviria</taxon>
        <taxon>Bamfordvirae</taxon>
        <taxon>Nucleocytoviricota</taxon>
        <taxon>Megaviricetes</taxon>
        <taxon>Imitervirales</taxon>
        <taxon>Mimiviridae</taxon>
        <taxon>Megamimivirinae</taxon>
    </lineage>
</organism>
<evidence type="ECO:0000313" key="1">
    <source>
        <dbReference type="EMBL" id="AYV85620.1"/>
    </source>
</evidence>
<reference evidence="1" key="1">
    <citation type="submission" date="2018-10" db="EMBL/GenBank/DDBJ databases">
        <title>Hidden diversity of soil giant viruses.</title>
        <authorList>
            <person name="Schulz F."/>
            <person name="Alteio L."/>
            <person name="Goudeau D."/>
            <person name="Ryan E.M."/>
            <person name="Malmstrom R.R."/>
            <person name="Blanchard J."/>
            <person name="Woyke T."/>
        </authorList>
    </citation>
    <scope>NUCLEOTIDE SEQUENCE</scope>
    <source>
        <strain evidence="1">SAV1</strain>
    </source>
</reference>
<dbReference type="EMBL" id="MK072462">
    <property type="protein sequence ID" value="AYV85620.1"/>
    <property type="molecule type" value="Genomic_DNA"/>
</dbReference>
<accession>A0A3G5AEK7</accession>
<gene>
    <name evidence="1" type="ORF">Satyrvirus26_9</name>
</gene>